<sequence>MVVIVFGLPGSGKSYFAERLAKLIKADYINSDRVRKELFKKRTYSKAEKQSVYDEMLATMKDAVDQDRNVVLDATFHTKETRNPFVKEMKSKGGIYFIEVTANEELIRERLKKARPYSEADFKIYKIIGSDNEPLKEPHLVLQSTNNNIGEMLQKAYDYLK</sequence>
<name>A0A5J5ICG2_9BACT</name>
<proteinExistence type="predicted"/>
<dbReference type="EMBL" id="VYQF01000011">
    <property type="protein sequence ID" value="KAA9035649.1"/>
    <property type="molecule type" value="Genomic_DNA"/>
</dbReference>
<dbReference type="SUPFAM" id="SSF52540">
    <property type="entry name" value="P-loop containing nucleoside triphosphate hydrolases"/>
    <property type="match status" value="1"/>
</dbReference>
<evidence type="ECO:0000313" key="2">
    <source>
        <dbReference type="Proteomes" id="UP000326903"/>
    </source>
</evidence>
<dbReference type="AlphaFoldDB" id="A0A5J5ICG2"/>
<comment type="caution">
    <text evidence="1">The sequence shown here is derived from an EMBL/GenBank/DDBJ whole genome shotgun (WGS) entry which is preliminary data.</text>
</comment>
<dbReference type="RefSeq" id="WP_150416805.1">
    <property type="nucleotide sequence ID" value="NZ_VYQF01000011.1"/>
</dbReference>
<gene>
    <name evidence="1" type="ORF">FW778_20715</name>
</gene>
<dbReference type="Gene3D" id="3.40.50.300">
    <property type="entry name" value="P-loop containing nucleotide triphosphate hydrolases"/>
    <property type="match status" value="1"/>
</dbReference>
<dbReference type="Proteomes" id="UP000326903">
    <property type="component" value="Unassembled WGS sequence"/>
</dbReference>
<dbReference type="PANTHER" id="PTHR43883:SF1">
    <property type="entry name" value="GLUCONOKINASE"/>
    <property type="match status" value="1"/>
</dbReference>
<dbReference type="InterPro" id="IPR052732">
    <property type="entry name" value="Cell-binding_unc_protein"/>
</dbReference>
<reference evidence="1 2" key="1">
    <citation type="submission" date="2019-09" db="EMBL/GenBank/DDBJ databases">
        <title>Draft genome sequence of Ginsengibacter sp. BR5-29.</title>
        <authorList>
            <person name="Im W.-T."/>
        </authorList>
    </citation>
    <scope>NUCLEOTIDE SEQUENCE [LARGE SCALE GENOMIC DNA]</scope>
    <source>
        <strain evidence="1 2">BR5-29</strain>
    </source>
</reference>
<accession>A0A5J5ICG2</accession>
<evidence type="ECO:0000313" key="1">
    <source>
        <dbReference type="EMBL" id="KAA9035649.1"/>
    </source>
</evidence>
<dbReference type="PANTHER" id="PTHR43883">
    <property type="entry name" value="SLR0207 PROTEIN"/>
    <property type="match status" value="1"/>
</dbReference>
<protein>
    <submittedName>
        <fullName evidence="1">AAA family ATPase</fullName>
    </submittedName>
</protein>
<organism evidence="1 2">
    <name type="scientific">Ginsengibacter hankyongi</name>
    <dbReference type="NCBI Taxonomy" id="2607284"/>
    <lineage>
        <taxon>Bacteria</taxon>
        <taxon>Pseudomonadati</taxon>
        <taxon>Bacteroidota</taxon>
        <taxon>Chitinophagia</taxon>
        <taxon>Chitinophagales</taxon>
        <taxon>Chitinophagaceae</taxon>
        <taxon>Ginsengibacter</taxon>
    </lineage>
</organism>
<keyword evidence="2" id="KW-1185">Reference proteome</keyword>
<dbReference type="InterPro" id="IPR027417">
    <property type="entry name" value="P-loop_NTPase"/>
</dbReference>
<dbReference type="Pfam" id="PF13671">
    <property type="entry name" value="AAA_33"/>
    <property type="match status" value="1"/>
</dbReference>